<dbReference type="Proteomes" id="UP000324222">
    <property type="component" value="Unassembled WGS sequence"/>
</dbReference>
<evidence type="ECO:0000313" key="1">
    <source>
        <dbReference type="EMBL" id="MPC41607.1"/>
    </source>
</evidence>
<proteinExistence type="predicted"/>
<organism evidence="1 2">
    <name type="scientific">Portunus trituberculatus</name>
    <name type="common">Swimming crab</name>
    <name type="synonym">Neptunus trituberculatus</name>
    <dbReference type="NCBI Taxonomy" id="210409"/>
    <lineage>
        <taxon>Eukaryota</taxon>
        <taxon>Metazoa</taxon>
        <taxon>Ecdysozoa</taxon>
        <taxon>Arthropoda</taxon>
        <taxon>Crustacea</taxon>
        <taxon>Multicrustacea</taxon>
        <taxon>Malacostraca</taxon>
        <taxon>Eumalacostraca</taxon>
        <taxon>Eucarida</taxon>
        <taxon>Decapoda</taxon>
        <taxon>Pleocyemata</taxon>
        <taxon>Brachyura</taxon>
        <taxon>Eubrachyura</taxon>
        <taxon>Portunoidea</taxon>
        <taxon>Portunidae</taxon>
        <taxon>Portuninae</taxon>
        <taxon>Portunus</taxon>
    </lineage>
</organism>
<comment type="caution">
    <text evidence="1">The sequence shown here is derived from an EMBL/GenBank/DDBJ whole genome shotgun (WGS) entry which is preliminary data.</text>
</comment>
<keyword evidence="2" id="KW-1185">Reference proteome</keyword>
<dbReference type="EMBL" id="VSRR010005126">
    <property type="protein sequence ID" value="MPC41607.1"/>
    <property type="molecule type" value="Genomic_DNA"/>
</dbReference>
<name>A0A5B7F7U9_PORTR</name>
<accession>A0A5B7F7U9</accession>
<dbReference type="AlphaFoldDB" id="A0A5B7F7U9"/>
<gene>
    <name evidence="1" type="ORF">E2C01_035207</name>
</gene>
<sequence length="162" mass="18821">MKLHDLCSVNLQFLGQILQVPFQAMAWHMYKAGLRKTMQSLQQVRLQFTQTNLNILLYTLNKHFDSLALFEHVFSKNEALAFNSKNLFKEHFETVVTHIPEKGREILGGFIIIFLGVDCRIIKLEEFLIRYLSFSHSAKNLGLLSISKSKEEEYIILNVFAK</sequence>
<protein>
    <submittedName>
        <fullName evidence="1">Uncharacterized protein</fullName>
    </submittedName>
</protein>
<evidence type="ECO:0000313" key="2">
    <source>
        <dbReference type="Proteomes" id="UP000324222"/>
    </source>
</evidence>
<reference evidence="1 2" key="1">
    <citation type="submission" date="2019-05" db="EMBL/GenBank/DDBJ databases">
        <title>Another draft genome of Portunus trituberculatus and its Hox gene families provides insights of decapod evolution.</title>
        <authorList>
            <person name="Jeong J.-H."/>
            <person name="Song I."/>
            <person name="Kim S."/>
            <person name="Choi T."/>
            <person name="Kim D."/>
            <person name="Ryu S."/>
            <person name="Kim W."/>
        </authorList>
    </citation>
    <scope>NUCLEOTIDE SEQUENCE [LARGE SCALE GENOMIC DNA]</scope>
    <source>
        <tissue evidence="1">Muscle</tissue>
    </source>
</reference>